<keyword evidence="2" id="KW-1185">Reference proteome</keyword>
<protein>
    <recommendedName>
        <fullName evidence="3">THUMP domain-containing protein</fullName>
    </recommendedName>
</protein>
<dbReference type="EMBL" id="JAKEKT020000031">
    <property type="protein sequence ID" value="KAL1642747.1"/>
    <property type="molecule type" value="Genomic_DNA"/>
</dbReference>
<dbReference type="Proteomes" id="UP001521184">
    <property type="component" value="Unassembled WGS sequence"/>
</dbReference>
<evidence type="ECO:0000313" key="1">
    <source>
        <dbReference type="EMBL" id="KAL1642747.1"/>
    </source>
</evidence>
<comment type="caution">
    <text evidence="1">The sequence shown here is derived from an EMBL/GenBank/DDBJ whole genome shotgun (WGS) entry which is preliminary data.</text>
</comment>
<sequence length="237" mass="26107">MDNADASTKPPYACMVKSVKDFAEDMHGSAGTKHTNVAVIGCTWSNDDLNCKQAEAELFEMLQRRYNFSTESYTIDARAISPEQNAQDAFLDFRKKHQSKATPEDAVVENVPGSTRTAGQIYSEICRDVMRSQLAVRGLDCRANKKRKRSVVLGKNAPAASVDAQELRDGSFRVLVQVHLGGEGLPNPALIEQWRLWLSTNLPTMGDKIEVEAMYKTTSSTVLHVSMPAGVWDGPAD</sequence>
<evidence type="ECO:0008006" key="3">
    <source>
        <dbReference type="Google" id="ProtNLM"/>
    </source>
</evidence>
<reference evidence="1 2" key="1">
    <citation type="journal article" date="2023" name="Plant Dis.">
        <title>First Report of Diplodia intermedia Causing Canker and Dieback Diseases on Apple Trees in Canada.</title>
        <authorList>
            <person name="Ellouze W."/>
            <person name="Ilyukhin E."/>
            <person name="Sulman M."/>
            <person name="Ali S."/>
        </authorList>
    </citation>
    <scope>NUCLEOTIDE SEQUENCE [LARGE SCALE GENOMIC DNA]</scope>
    <source>
        <strain evidence="1 2">M45-28</strain>
    </source>
</reference>
<gene>
    <name evidence="1" type="ORF">SLS58_005251</name>
</gene>
<proteinExistence type="predicted"/>
<accession>A0ABR3TRU5</accession>
<name>A0ABR3TRU5_9PEZI</name>
<evidence type="ECO:0000313" key="2">
    <source>
        <dbReference type="Proteomes" id="UP001521184"/>
    </source>
</evidence>
<organism evidence="1 2">
    <name type="scientific">Diplodia intermedia</name>
    <dbReference type="NCBI Taxonomy" id="856260"/>
    <lineage>
        <taxon>Eukaryota</taxon>
        <taxon>Fungi</taxon>
        <taxon>Dikarya</taxon>
        <taxon>Ascomycota</taxon>
        <taxon>Pezizomycotina</taxon>
        <taxon>Dothideomycetes</taxon>
        <taxon>Dothideomycetes incertae sedis</taxon>
        <taxon>Botryosphaeriales</taxon>
        <taxon>Botryosphaeriaceae</taxon>
        <taxon>Diplodia</taxon>
    </lineage>
</organism>